<accession>A0AAE3YMV0</accession>
<evidence type="ECO:0000313" key="2">
    <source>
        <dbReference type="Proteomes" id="UP001183643"/>
    </source>
</evidence>
<dbReference type="InterPro" id="IPR036052">
    <property type="entry name" value="TrpB-like_PALP_sf"/>
</dbReference>
<reference evidence="1" key="1">
    <citation type="submission" date="2023-07" db="EMBL/GenBank/DDBJ databases">
        <title>Sequencing the genomes of 1000 actinobacteria strains.</title>
        <authorList>
            <person name="Klenk H.-P."/>
        </authorList>
    </citation>
    <scope>NUCLEOTIDE SEQUENCE</scope>
    <source>
        <strain evidence="1">DSM 44707</strain>
    </source>
</reference>
<organism evidence="1 2">
    <name type="scientific">Catenuloplanes atrovinosus</name>
    <dbReference type="NCBI Taxonomy" id="137266"/>
    <lineage>
        <taxon>Bacteria</taxon>
        <taxon>Bacillati</taxon>
        <taxon>Actinomycetota</taxon>
        <taxon>Actinomycetes</taxon>
        <taxon>Micromonosporales</taxon>
        <taxon>Micromonosporaceae</taxon>
        <taxon>Catenuloplanes</taxon>
    </lineage>
</organism>
<evidence type="ECO:0000313" key="1">
    <source>
        <dbReference type="EMBL" id="MDR7274716.1"/>
    </source>
</evidence>
<dbReference type="AlphaFoldDB" id="A0AAE3YMV0"/>
<comment type="caution">
    <text evidence="1">The sequence shown here is derived from an EMBL/GenBank/DDBJ whole genome shotgun (WGS) entry which is preliminary data.</text>
</comment>
<dbReference type="EMBL" id="JAVDYB010000001">
    <property type="protein sequence ID" value="MDR7274716.1"/>
    <property type="molecule type" value="Genomic_DNA"/>
</dbReference>
<protein>
    <submittedName>
        <fullName evidence="1">Threonine dehydratase</fullName>
    </submittedName>
</protein>
<name>A0AAE3YMV0_9ACTN</name>
<dbReference type="RefSeq" id="WP_310364744.1">
    <property type="nucleotide sequence ID" value="NZ_JAVDYB010000001.1"/>
</dbReference>
<keyword evidence="2" id="KW-1185">Reference proteome</keyword>
<proteinExistence type="predicted"/>
<dbReference type="Proteomes" id="UP001183643">
    <property type="component" value="Unassembled WGS sequence"/>
</dbReference>
<sequence>MVTDDQIQEAMRFTFDRLKIVVEPSGATGLAAILSGAAGRLPSRVGVIISGGNIDAGRFADVCGTAT</sequence>
<dbReference type="Gene3D" id="3.40.50.1100">
    <property type="match status" value="1"/>
</dbReference>
<gene>
    <name evidence="1" type="ORF">J2S41_001494</name>
</gene>
<dbReference type="GO" id="GO:1901605">
    <property type="term" value="P:alpha-amino acid metabolic process"/>
    <property type="evidence" value="ECO:0007669"/>
    <property type="project" value="UniProtKB-ARBA"/>
</dbReference>
<dbReference type="SUPFAM" id="SSF53686">
    <property type="entry name" value="Tryptophan synthase beta subunit-like PLP-dependent enzymes"/>
    <property type="match status" value="1"/>
</dbReference>